<evidence type="ECO:0000256" key="1">
    <source>
        <dbReference type="ARBA" id="ARBA00004370"/>
    </source>
</evidence>
<comment type="similarity">
    <text evidence="5">Belongs to the anion channel-forming bestrophin (TC 1.A.46) family. Calcium-sensitive chloride channel subfamily.</text>
</comment>
<evidence type="ECO:0000256" key="7">
    <source>
        <dbReference type="SAM" id="Phobius"/>
    </source>
</evidence>
<sequence>MTVTYTSQVATCKGFGCFWRLLFRWRGSIYKLMWPELLAYTIIYYLLSLLYRFLLYEEQRRLFEKVSLFCQQFSELIPLSFVLGFYVTIVVQRWWEQYMSLPWPDSLALFVSTSIHGLDQRSRLMRRTVMRYVNLSQTITLCMISPKVKKRFPTLEHLVESGLMTSNEQKIFDDLDAKTPHPKYWMPLVWAGSIIARARKEGRIRDDFAVKTILDEINRIRGLCGGLLSYDWISIPLVYTQVVTLAVYSFFMATLMGRQFLEPTQNIPKHQVDFYVPLFTLLQFFFFMGWLKVAESLVNPFGEDDDDFEVNWLVDRNLQVSYLIVDEMHNEHPELIQDIYWEEVFPQELPYTIAAEQFRREPPQGSTANLEVPEQEQEFLPVVEEEEDEGIHESTSGINDAEKGSTKAISIARSRNSAKSSTSGLGTSQQFTTRKPSLLSMIFNRGISNSNDDNLSQSGVRPNASSASMRPRGRPRGLMRSVSRMSTGSQTTCHSPESTARNPNATQDSAIFRMSDVSLNANAMDDLLSPISKSRKNSGEDDEPIQIKIKQRDSDGNVIIMGSSEEVESGRSSSRTHHQPKAKRPRSSTAAEIATGVDQQYSDDGRPILFDDENLNSVSPIEFADEDDSHDEESTDLSHQKKKKGLPSLNLKGLSKLLPSTSSQHEESSTSQPKSRSNENLDGERASEHDLPGPDNASPGSYWRTPRMTYDSMSAKPDKVQANISLSPFDSEESKQPREDIFVYPEITQSKAPLPEKKISEPSFPFYSSTEQHLAPKDTLETIIEGPREGTLEGAMLYREDTPGSRKRLISESELEVIPELDFMSAQLESDRLLKPDG</sequence>
<evidence type="ECO:0000256" key="6">
    <source>
        <dbReference type="SAM" id="MobiDB-lite"/>
    </source>
</evidence>
<feature type="compositionally biased region" description="Low complexity" evidence="6">
    <location>
        <begin position="659"/>
        <end position="673"/>
    </location>
</feature>
<feature type="compositionally biased region" description="Basic and acidic residues" evidence="6">
    <location>
        <begin position="676"/>
        <end position="692"/>
    </location>
</feature>
<evidence type="ECO:0000256" key="3">
    <source>
        <dbReference type="ARBA" id="ARBA00022989"/>
    </source>
</evidence>
<organism evidence="8 9">
    <name type="scientific">Petrolisthes cinctipes</name>
    <name type="common">Flat porcelain crab</name>
    <dbReference type="NCBI Taxonomy" id="88211"/>
    <lineage>
        <taxon>Eukaryota</taxon>
        <taxon>Metazoa</taxon>
        <taxon>Ecdysozoa</taxon>
        <taxon>Arthropoda</taxon>
        <taxon>Crustacea</taxon>
        <taxon>Multicrustacea</taxon>
        <taxon>Malacostraca</taxon>
        <taxon>Eumalacostraca</taxon>
        <taxon>Eucarida</taxon>
        <taxon>Decapoda</taxon>
        <taxon>Pleocyemata</taxon>
        <taxon>Anomura</taxon>
        <taxon>Galatheoidea</taxon>
        <taxon>Porcellanidae</taxon>
        <taxon>Petrolisthes</taxon>
    </lineage>
</organism>
<feature type="compositionally biased region" description="Basic residues" evidence="6">
    <location>
        <begin position="574"/>
        <end position="586"/>
    </location>
</feature>
<keyword evidence="3 7" id="KW-1133">Transmembrane helix</keyword>
<name>A0AAE1KPV3_PETCI</name>
<gene>
    <name evidence="8" type="ORF">Pcinc_013876</name>
</gene>
<keyword evidence="9" id="KW-1185">Reference proteome</keyword>
<dbReference type="InterPro" id="IPR000615">
    <property type="entry name" value="Bestrophin"/>
</dbReference>
<feature type="compositionally biased region" description="Acidic residues" evidence="6">
    <location>
        <begin position="624"/>
        <end position="635"/>
    </location>
</feature>
<feature type="transmembrane region" description="Helical" evidence="7">
    <location>
        <begin position="37"/>
        <end position="55"/>
    </location>
</feature>
<comment type="caution">
    <text evidence="8">The sequence shown here is derived from an EMBL/GenBank/DDBJ whole genome shotgun (WGS) entry which is preliminary data.</text>
</comment>
<feature type="region of interest" description="Disordered" evidence="6">
    <location>
        <begin position="388"/>
        <end position="432"/>
    </location>
</feature>
<feature type="region of interest" description="Disordered" evidence="6">
    <location>
        <begin position="448"/>
        <end position="504"/>
    </location>
</feature>
<keyword evidence="4 7" id="KW-0472">Membrane</keyword>
<dbReference type="GO" id="GO:0016020">
    <property type="term" value="C:membrane"/>
    <property type="evidence" value="ECO:0007669"/>
    <property type="project" value="UniProtKB-SubCell"/>
</dbReference>
<reference evidence="8" key="1">
    <citation type="submission" date="2023-10" db="EMBL/GenBank/DDBJ databases">
        <title>Genome assemblies of two species of porcelain crab, Petrolisthes cinctipes and Petrolisthes manimaculis (Anomura: Porcellanidae).</title>
        <authorList>
            <person name="Angst P."/>
        </authorList>
    </citation>
    <scope>NUCLEOTIDE SEQUENCE</scope>
    <source>
        <strain evidence="8">PB745_01</strain>
        <tissue evidence="8">Gill</tissue>
    </source>
</reference>
<dbReference type="GO" id="GO:0005254">
    <property type="term" value="F:chloride channel activity"/>
    <property type="evidence" value="ECO:0007669"/>
    <property type="project" value="InterPro"/>
</dbReference>
<feature type="compositionally biased region" description="Polar residues" evidence="6">
    <location>
        <begin position="448"/>
        <end position="467"/>
    </location>
</feature>
<accession>A0AAE1KPV3</accession>
<comment type="subcellular location">
    <subcellularLocation>
        <location evidence="1">Membrane</location>
    </subcellularLocation>
</comment>
<evidence type="ECO:0000256" key="4">
    <source>
        <dbReference type="ARBA" id="ARBA00023136"/>
    </source>
</evidence>
<dbReference type="InterPro" id="IPR021134">
    <property type="entry name" value="Bestrophin-like"/>
</dbReference>
<dbReference type="PANTHER" id="PTHR10736">
    <property type="entry name" value="BESTROPHIN"/>
    <property type="match status" value="1"/>
</dbReference>
<feature type="region of interest" description="Disordered" evidence="6">
    <location>
        <begin position="624"/>
        <end position="738"/>
    </location>
</feature>
<dbReference type="Proteomes" id="UP001286313">
    <property type="component" value="Unassembled WGS sequence"/>
</dbReference>
<dbReference type="Pfam" id="PF01062">
    <property type="entry name" value="Bestrophin"/>
    <property type="match status" value="1"/>
</dbReference>
<evidence type="ECO:0000256" key="2">
    <source>
        <dbReference type="ARBA" id="ARBA00022692"/>
    </source>
</evidence>
<feature type="region of interest" description="Disordered" evidence="6">
    <location>
        <begin position="530"/>
        <end position="612"/>
    </location>
</feature>
<feature type="transmembrane region" description="Helical" evidence="7">
    <location>
        <begin position="76"/>
        <end position="95"/>
    </location>
</feature>
<evidence type="ECO:0008006" key="10">
    <source>
        <dbReference type="Google" id="ProtNLM"/>
    </source>
</evidence>
<keyword evidence="2 7" id="KW-0812">Transmembrane</keyword>
<dbReference type="PANTHER" id="PTHR10736:SF65">
    <property type="entry name" value="BESTROPHIN 1, ISOFORM C-RELATED"/>
    <property type="match status" value="1"/>
</dbReference>
<feature type="transmembrane region" description="Helical" evidence="7">
    <location>
        <begin position="272"/>
        <end position="291"/>
    </location>
</feature>
<feature type="compositionally biased region" description="Polar residues" evidence="6">
    <location>
        <begin position="413"/>
        <end position="432"/>
    </location>
</feature>
<evidence type="ECO:0000313" key="8">
    <source>
        <dbReference type="EMBL" id="KAK3881721.1"/>
    </source>
</evidence>
<evidence type="ECO:0000256" key="5">
    <source>
        <dbReference type="ARBA" id="ARBA00034769"/>
    </source>
</evidence>
<feature type="transmembrane region" description="Helical" evidence="7">
    <location>
        <begin position="232"/>
        <end position="251"/>
    </location>
</feature>
<protein>
    <recommendedName>
        <fullName evidence="10">Bestrophin homolog</fullName>
    </recommendedName>
</protein>
<evidence type="ECO:0000313" key="9">
    <source>
        <dbReference type="Proteomes" id="UP001286313"/>
    </source>
</evidence>
<dbReference type="AlphaFoldDB" id="A0AAE1KPV3"/>
<proteinExistence type="inferred from homology"/>
<feature type="compositionally biased region" description="Polar residues" evidence="6">
    <location>
        <begin position="483"/>
        <end position="504"/>
    </location>
</feature>
<dbReference type="EMBL" id="JAWQEG010001182">
    <property type="protein sequence ID" value="KAK3881721.1"/>
    <property type="molecule type" value="Genomic_DNA"/>
</dbReference>